<reference evidence="1" key="1">
    <citation type="journal article" date="2014" name="Int. J. Syst. Evol. Microbiol.">
        <title>Complete genome sequence of Corynebacterium casei LMG S-19264T (=DSM 44701T), isolated from a smear-ripened cheese.</title>
        <authorList>
            <consortium name="US DOE Joint Genome Institute (JGI-PGF)"/>
            <person name="Walter F."/>
            <person name="Albersmeier A."/>
            <person name="Kalinowski J."/>
            <person name="Ruckert C."/>
        </authorList>
    </citation>
    <scope>NUCLEOTIDE SEQUENCE</scope>
    <source>
        <strain evidence="1">CGMCC 1.15034</strain>
    </source>
</reference>
<dbReference type="AlphaFoldDB" id="A0AA87WCY4"/>
<evidence type="ECO:0000313" key="2">
    <source>
        <dbReference type="Proteomes" id="UP000625079"/>
    </source>
</evidence>
<organism evidence="1 2">
    <name type="scientific">Bradyrhizobium guangdongense</name>
    <dbReference type="NCBI Taxonomy" id="1325090"/>
    <lineage>
        <taxon>Bacteria</taxon>
        <taxon>Pseudomonadati</taxon>
        <taxon>Pseudomonadota</taxon>
        <taxon>Alphaproteobacteria</taxon>
        <taxon>Hyphomicrobiales</taxon>
        <taxon>Nitrobacteraceae</taxon>
        <taxon>Bradyrhizobium</taxon>
    </lineage>
</organism>
<gene>
    <name evidence="1" type="ORF">GCM10010987_76140</name>
</gene>
<evidence type="ECO:0000313" key="1">
    <source>
        <dbReference type="EMBL" id="GGI33791.1"/>
    </source>
</evidence>
<sequence>MIVHEPSLGFLGTKKHGQQVGPAFIDSLDDLRRTHLLNGSESWIEGPDTLHAAVGCIEYVADFCNEIILASEQENANPGSHVSSCFKPTEQITAGDSLFDRDPQELGDPD</sequence>
<reference evidence="1" key="2">
    <citation type="submission" date="2022-12" db="EMBL/GenBank/DDBJ databases">
        <authorList>
            <person name="Sun Q."/>
            <person name="Zhou Y."/>
        </authorList>
    </citation>
    <scope>NUCLEOTIDE SEQUENCE</scope>
    <source>
        <strain evidence="1">CGMCC 1.15034</strain>
    </source>
</reference>
<proteinExistence type="predicted"/>
<comment type="caution">
    <text evidence="1">The sequence shown here is derived from an EMBL/GenBank/DDBJ whole genome shotgun (WGS) entry which is preliminary data.</text>
</comment>
<dbReference type="Proteomes" id="UP000625079">
    <property type="component" value="Unassembled WGS sequence"/>
</dbReference>
<accession>A0AA87WCY4</accession>
<protein>
    <submittedName>
        <fullName evidence="1">Uncharacterized protein</fullName>
    </submittedName>
</protein>
<name>A0AA87WCY4_9BRAD</name>
<dbReference type="EMBL" id="BMHC01000034">
    <property type="protein sequence ID" value="GGI33791.1"/>
    <property type="molecule type" value="Genomic_DNA"/>
</dbReference>